<dbReference type="InterPro" id="IPR000873">
    <property type="entry name" value="AMP-dep_synth/lig_dom"/>
</dbReference>
<dbReference type="InterPro" id="IPR020845">
    <property type="entry name" value="AMP-binding_CS"/>
</dbReference>
<dbReference type="PANTHER" id="PTHR43767:SF12">
    <property type="entry name" value="AMP-DEPENDENT SYNTHETASE AND LIGASE"/>
    <property type="match status" value="1"/>
</dbReference>
<dbReference type="EMBL" id="BAAAQN010000066">
    <property type="protein sequence ID" value="GAA2056978.1"/>
    <property type="molecule type" value="Genomic_DNA"/>
</dbReference>
<name>A0ABP5GTP7_9ACTN</name>
<dbReference type="PANTHER" id="PTHR43767">
    <property type="entry name" value="LONG-CHAIN-FATTY-ACID--COA LIGASE"/>
    <property type="match status" value="1"/>
</dbReference>
<evidence type="ECO:0000313" key="4">
    <source>
        <dbReference type="Proteomes" id="UP001500751"/>
    </source>
</evidence>
<dbReference type="InterPro" id="IPR050237">
    <property type="entry name" value="ATP-dep_AMP-bd_enzyme"/>
</dbReference>
<dbReference type="NCBIfam" id="NF004837">
    <property type="entry name" value="PRK06187.1"/>
    <property type="match status" value="1"/>
</dbReference>
<keyword evidence="3" id="KW-0436">Ligase</keyword>
<dbReference type="Pfam" id="PF13193">
    <property type="entry name" value="AMP-binding_C"/>
    <property type="match status" value="1"/>
</dbReference>
<dbReference type="CDD" id="cd05936">
    <property type="entry name" value="FC-FACS_FadD_like"/>
    <property type="match status" value="1"/>
</dbReference>
<reference evidence="4" key="1">
    <citation type="journal article" date="2019" name="Int. J. Syst. Evol. Microbiol.">
        <title>The Global Catalogue of Microorganisms (GCM) 10K type strain sequencing project: providing services to taxonomists for standard genome sequencing and annotation.</title>
        <authorList>
            <consortium name="The Broad Institute Genomics Platform"/>
            <consortium name="The Broad Institute Genome Sequencing Center for Infectious Disease"/>
            <person name="Wu L."/>
            <person name="Ma J."/>
        </authorList>
    </citation>
    <scope>NUCLEOTIDE SEQUENCE [LARGE SCALE GENOMIC DNA]</scope>
    <source>
        <strain evidence="4">JCM 16014</strain>
    </source>
</reference>
<dbReference type="InterPro" id="IPR045851">
    <property type="entry name" value="AMP-bd_C_sf"/>
</dbReference>
<dbReference type="RefSeq" id="WP_344670738.1">
    <property type="nucleotide sequence ID" value="NZ_BAAAQN010000066.1"/>
</dbReference>
<dbReference type="Proteomes" id="UP001500751">
    <property type="component" value="Unassembled WGS sequence"/>
</dbReference>
<comment type="caution">
    <text evidence="3">The sequence shown here is derived from an EMBL/GenBank/DDBJ whole genome shotgun (WGS) entry which is preliminary data.</text>
</comment>
<dbReference type="InterPro" id="IPR025110">
    <property type="entry name" value="AMP-bd_C"/>
</dbReference>
<sequence>MTFNLATILREARNAAPDKPLCHTQHATLTYEQVDAASGQVAAGLLALGLERGDRVAVQLPNLPEFLFCYFGILKAGLIMVPLNPLLKAREIAYHLEDSGATVLVTFAPLAKEAVEATQAADEVAVYVVDPPGSPELPTGALDGTLPFADLVAAASTAEAALDDIAPTNADDTAVVLYTSGTTGRPKGAELTHFQLYMNCTVSGDLFGVQPDDVILAVLPLFHVFGLSSVLNVVVRHGGTMALVPRFEIGPVLETMTRHRCTVFSGVPTMFFALLHADTAQHDLSALRVGCSGGAAIPGEVIRAFEEKFPGVVILEGYGLSESASTTTFNISAEQRKVGSIGKPVWGVETRVVDDHDRPLPPGPEHVGEIVIRGHNMMKGYWNNPEATAETVRDGWFHTGDLGYADQDGYYFIVDRKKDMVIRGGFNVYPREVEEVLYTHPAIAEAAVIGRADERLGEEVVAYVSLKAGAQADEDDVITYCRERLAAYKYPREVRFLSTLPIGPTGKILKKELRAAAMR</sequence>
<evidence type="ECO:0000259" key="1">
    <source>
        <dbReference type="Pfam" id="PF00501"/>
    </source>
</evidence>
<dbReference type="Gene3D" id="3.40.50.12780">
    <property type="entry name" value="N-terminal domain of ligase-like"/>
    <property type="match status" value="1"/>
</dbReference>
<feature type="domain" description="AMP-dependent synthetase/ligase" evidence="1">
    <location>
        <begin position="11"/>
        <end position="382"/>
    </location>
</feature>
<feature type="domain" description="AMP-binding enzyme C-terminal" evidence="2">
    <location>
        <begin position="432"/>
        <end position="507"/>
    </location>
</feature>
<evidence type="ECO:0000313" key="3">
    <source>
        <dbReference type="EMBL" id="GAA2056978.1"/>
    </source>
</evidence>
<dbReference type="PROSITE" id="PS00455">
    <property type="entry name" value="AMP_BINDING"/>
    <property type="match status" value="1"/>
</dbReference>
<dbReference type="SUPFAM" id="SSF56801">
    <property type="entry name" value="Acetyl-CoA synthetase-like"/>
    <property type="match status" value="1"/>
</dbReference>
<gene>
    <name evidence="3" type="ORF">GCM10009839_77810</name>
</gene>
<dbReference type="Pfam" id="PF00501">
    <property type="entry name" value="AMP-binding"/>
    <property type="match status" value="1"/>
</dbReference>
<dbReference type="Gene3D" id="3.30.300.30">
    <property type="match status" value="1"/>
</dbReference>
<organism evidence="3 4">
    <name type="scientific">Catenulispora yoronensis</name>
    <dbReference type="NCBI Taxonomy" id="450799"/>
    <lineage>
        <taxon>Bacteria</taxon>
        <taxon>Bacillati</taxon>
        <taxon>Actinomycetota</taxon>
        <taxon>Actinomycetes</taxon>
        <taxon>Catenulisporales</taxon>
        <taxon>Catenulisporaceae</taxon>
        <taxon>Catenulispora</taxon>
    </lineage>
</organism>
<dbReference type="GO" id="GO:0016874">
    <property type="term" value="F:ligase activity"/>
    <property type="evidence" value="ECO:0007669"/>
    <property type="project" value="UniProtKB-KW"/>
</dbReference>
<dbReference type="InterPro" id="IPR042099">
    <property type="entry name" value="ANL_N_sf"/>
</dbReference>
<evidence type="ECO:0000259" key="2">
    <source>
        <dbReference type="Pfam" id="PF13193"/>
    </source>
</evidence>
<accession>A0ABP5GTP7</accession>
<keyword evidence="4" id="KW-1185">Reference proteome</keyword>
<protein>
    <submittedName>
        <fullName evidence="3">Long-chain fatty acid--CoA ligase</fullName>
    </submittedName>
</protein>
<proteinExistence type="predicted"/>